<dbReference type="EMBL" id="DQ118403">
    <property type="protein sequence ID" value="AAZ32456.1"/>
    <property type="molecule type" value="Genomic_DNA"/>
</dbReference>
<dbReference type="Pfam" id="PF04242">
    <property type="entry name" value="DUF424"/>
    <property type="match status" value="1"/>
</dbReference>
<organism evidence="1">
    <name type="scientific">uncultured euryarchaeote Alv-FOS1</name>
    <dbReference type="NCBI Taxonomy" id="337892"/>
    <lineage>
        <taxon>Archaea</taxon>
        <taxon>Methanobacteriati</taxon>
        <taxon>Methanobacteriota</taxon>
        <taxon>environmental samples</taxon>
    </lineage>
</organism>
<evidence type="ECO:0008006" key="2">
    <source>
        <dbReference type="Google" id="ProtNLM"/>
    </source>
</evidence>
<evidence type="ECO:0000313" key="1">
    <source>
        <dbReference type="EMBL" id="AAZ32456.1"/>
    </source>
</evidence>
<name>Q3SAC6_9EURY</name>
<dbReference type="InterPro" id="IPR007355">
    <property type="entry name" value="DUF424"/>
</dbReference>
<sequence>MRMYRTRGEWLLAACDRELLGKTFSEGEFIITISEKFYFEAFVSEQTFINSMKIATIANLVGTNVINIAVREGYIDSENIIKIDGVPHAQMVLI</sequence>
<reference evidence="1" key="1">
    <citation type="submission" date="2005-07" db="EMBL/GenBank/DDBJ databases">
        <title>A hyperthermophilic lifestyle for uncultured Archaea of the DHVE2 lineage: evidence from environmental genomics.</title>
        <authorList>
            <person name="Moussard H."/>
            <person name="Hennecke G."/>
            <person name="Moreira D."/>
            <person name="Jouffe V."/>
            <person name="Lopez-Garcia P."/>
            <person name="Jeanthon C."/>
        </authorList>
    </citation>
    <scope>NUCLEOTIDE SEQUENCE</scope>
</reference>
<accession>Q3SAC6</accession>
<proteinExistence type="predicted"/>
<dbReference type="Gene3D" id="3.30.1860.10">
    <property type="entry name" value="uncharacterized conserved protein from methanopyrus kandleri domain like"/>
    <property type="match status" value="1"/>
</dbReference>
<protein>
    <recommendedName>
        <fullName evidence="2">DUF424 domain-containing protein</fullName>
    </recommendedName>
</protein>
<dbReference type="AlphaFoldDB" id="Q3SAC6"/>